<keyword evidence="1" id="KW-0812">Transmembrane</keyword>
<evidence type="ECO:0000256" key="1">
    <source>
        <dbReference type="SAM" id="Phobius"/>
    </source>
</evidence>
<name>A0AAV9G1U5_LEPIR</name>
<keyword evidence="1" id="KW-1133">Transmembrane helix</keyword>
<comment type="caution">
    <text evidence="2">The sequence shown here is derived from an EMBL/GenBank/DDBJ whole genome shotgun (WGS) entry which is preliminary data.</text>
</comment>
<dbReference type="Proteomes" id="UP000218471">
    <property type="component" value="Unassembled WGS sequence"/>
</dbReference>
<reference evidence="2" key="1">
    <citation type="submission" date="2023-10" db="EMBL/GenBank/DDBJ databases">
        <title>Genomic and proteomic analysis of Leptospira interrogans strain CUDO8.</title>
        <authorList>
            <person name="Boonciew P."/>
            <person name="Kurilung A."/>
            <person name="Prapasarakul N."/>
        </authorList>
    </citation>
    <scope>NUCLEOTIDE SEQUENCE</scope>
    <source>
        <strain evidence="2">CUDO8</strain>
    </source>
</reference>
<organism evidence="2 3">
    <name type="scientific">Leptospira interrogans</name>
    <dbReference type="NCBI Taxonomy" id="173"/>
    <lineage>
        <taxon>Bacteria</taxon>
        <taxon>Pseudomonadati</taxon>
        <taxon>Spirochaetota</taxon>
        <taxon>Spirochaetia</taxon>
        <taxon>Leptospirales</taxon>
        <taxon>Leptospiraceae</taxon>
        <taxon>Leptospira</taxon>
    </lineage>
</organism>
<evidence type="ECO:0000313" key="2">
    <source>
        <dbReference type="EMBL" id="KAK2620986.1"/>
    </source>
</evidence>
<sequence length="84" mass="9751">MSEIKPLKAELSPPDDLLKQATNTSVNTDTTAILYLIFIIVDLLLKFFNQMQNTNDLENMKDSCVNIFPKNITNYYLFFPKKLF</sequence>
<protein>
    <submittedName>
        <fullName evidence="2">Uncharacterized protein</fullName>
    </submittedName>
</protein>
<dbReference type="EMBL" id="NKYG02000001">
    <property type="protein sequence ID" value="KAK2620986.1"/>
    <property type="molecule type" value="Genomic_DNA"/>
</dbReference>
<gene>
    <name evidence="2" type="ORF">CFV95_005105</name>
</gene>
<accession>A0AAV9G1U5</accession>
<dbReference type="RefSeq" id="WP_225741411.1">
    <property type="nucleotide sequence ID" value="NZ_CP092151.1"/>
</dbReference>
<feature type="transmembrane region" description="Helical" evidence="1">
    <location>
        <begin position="32"/>
        <end position="48"/>
    </location>
</feature>
<dbReference type="AlphaFoldDB" id="A0AAV9G1U5"/>
<evidence type="ECO:0000313" key="3">
    <source>
        <dbReference type="Proteomes" id="UP000218471"/>
    </source>
</evidence>
<keyword evidence="1" id="KW-0472">Membrane</keyword>
<proteinExistence type="predicted"/>